<dbReference type="Proteomes" id="UP001203207">
    <property type="component" value="Unassembled WGS sequence"/>
</dbReference>
<comment type="caution">
    <text evidence="3">The sequence shown here is derived from an EMBL/GenBank/DDBJ whole genome shotgun (WGS) entry which is preliminary data.</text>
</comment>
<evidence type="ECO:0000313" key="3">
    <source>
        <dbReference type="EMBL" id="MCL9816937.1"/>
    </source>
</evidence>
<accession>A0AAE3FX16</accession>
<evidence type="ECO:0000259" key="2">
    <source>
        <dbReference type="Pfam" id="PF25213"/>
    </source>
</evidence>
<sequence length="260" mass="28801">MTDTGPRDLLSLIVRRGDVLRTIDSPGMDKRDIVSQLNVSRSTVDRAVRELESAELIERTDNVFRRTLAGELALDAYETFEEQLSAISASCSALRPLPPETEIDSALLVDADVISATIHEPHQPIAKLCELCESARWVHLVLPAVFPQILDSIVDAAQSEQLRADLVITQPVLQRLLSTDKSKLTTLTESEYVTIRQTELSQQYVPLIIENDSRTIGGLLIVETNGASALILNEDPDAVTRVSNKLRKYLESAEPIKSHH</sequence>
<dbReference type="InterPro" id="IPR057527">
    <property type="entry name" value="HVO_A0261-like_N"/>
</dbReference>
<keyword evidence="4" id="KW-1185">Reference proteome</keyword>
<organism evidence="3 4">
    <name type="scientific">Natronocalculus amylovorans</name>
    <dbReference type="NCBI Taxonomy" id="2917812"/>
    <lineage>
        <taxon>Archaea</taxon>
        <taxon>Methanobacteriati</taxon>
        <taxon>Methanobacteriota</taxon>
        <taxon>Stenosarchaea group</taxon>
        <taxon>Halobacteria</taxon>
        <taxon>Halobacteriales</taxon>
        <taxon>Haloferacaceae</taxon>
        <taxon>Natronocalculus</taxon>
    </lineage>
</organism>
<dbReference type="InterPro" id="IPR036390">
    <property type="entry name" value="WH_DNA-bd_sf"/>
</dbReference>
<dbReference type="RefSeq" id="WP_250583860.1">
    <property type="nucleotide sequence ID" value="NZ_JAKRVX010000003.1"/>
</dbReference>
<name>A0AAE3FX16_9EURY</name>
<gene>
    <name evidence="3" type="ORF">AArcSt2_08275</name>
</gene>
<evidence type="ECO:0000259" key="1">
    <source>
        <dbReference type="Pfam" id="PF08350"/>
    </source>
</evidence>
<dbReference type="InterPro" id="IPR036388">
    <property type="entry name" value="WH-like_DNA-bd_sf"/>
</dbReference>
<dbReference type="AlphaFoldDB" id="A0AAE3FX16"/>
<feature type="domain" description="Methanogenesis regulatory protein FilR1 middle" evidence="1">
    <location>
        <begin position="121"/>
        <end position="240"/>
    </location>
</feature>
<reference evidence="3" key="1">
    <citation type="journal article" date="2022" name="Syst. Appl. Microbiol.">
        <title>Natronocalculus amylovorans gen. nov., sp. nov., and Natranaeroarchaeum aerophilus sp. nov., dominant culturable amylolytic natronoarchaea from hypersaline soda lakes in southwestern Siberia.</title>
        <authorList>
            <person name="Sorokin D.Y."/>
            <person name="Elcheninov A.G."/>
            <person name="Khizhniak T.V."/>
            <person name="Koenen M."/>
            <person name="Bale N.J."/>
            <person name="Damste J.S.S."/>
            <person name="Kublanov I.V."/>
        </authorList>
    </citation>
    <scope>NUCLEOTIDE SEQUENCE</scope>
    <source>
        <strain evidence="3">AArc-St2</strain>
    </source>
</reference>
<reference evidence="3" key="2">
    <citation type="submission" date="2022-02" db="EMBL/GenBank/DDBJ databases">
        <authorList>
            <person name="Elcheninov A.G."/>
            <person name="Sorokin D.Y."/>
            <person name="Kublanov I.V."/>
        </authorList>
    </citation>
    <scope>NUCLEOTIDE SEQUENCE</scope>
    <source>
        <strain evidence="3">AArc-St2</strain>
    </source>
</reference>
<dbReference type="SUPFAM" id="SSF46785">
    <property type="entry name" value="Winged helix' DNA-binding domain"/>
    <property type="match status" value="1"/>
</dbReference>
<dbReference type="EMBL" id="JAKRVX010000003">
    <property type="protein sequence ID" value="MCL9816937.1"/>
    <property type="molecule type" value="Genomic_DNA"/>
</dbReference>
<feature type="domain" description="HVO-A0261-like N-terminal" evidence="2">
    <location>
        <begin position="9"/>
        <end position="86"/>
    </location>
</feature>
<dbReference type="Gene3D" id="1.10.10.10">
    <property type="entry name" value="Winged helix-like DNA-binding domain superfamily/Winged helix DNA-binding domain"/>
    <property type="match status" value="1"/>
</dbReference>
<dbReference type="InterPro" id="IPR013561">
    <property type="entry name" value="FilR1_middle_dom"/>
</dbReference>
<proteinExistence type="predicted"/>
<dbReference type="Pfam" id="PF08350">
    <property type="entry name" value="FilR1_middle"/>
    <property type="match status" value="1"/>
</dbReference>
<evidence type="ECO:0000313" key="4">
    <source>
        <dbReference type="Proteomes" id="UP001203207"/>
    </source>
</evidence>
<protein>
    <submittedName>
        <fullName evidence="3">MarR family transcriptional regulator</fullName>
    </submittedName>
</protein>
<dbReference type="Pfam" id="PF25213">
    <property type="entry name" value="HVO_A0261_N"/>
    <property type="match status" value="1"/>
</dbReference>